<reference evidence="6" key="1">
    <citation type="submission" date="2025-08" db="UniProtKB">
        <authorList>
            <consortium name="RefSeq"/>
        </authorList>
    </citation>
    <scope>IDENTIFICATION</scope>
    <source>
        <tissue evidence="6">Kidney</tissue>
    </source>
</reference>
<feature type="non-terminal residue" evidence="6">
    <location>
        <position position="1"/>
    </location>
</feature>
<organism evidence="5 6">
    <name type="scientific">Dipodomys ordii</name>
    <name type="common">Ord's kangaroo rat</name>
    <dbReference type="NCBI Taxonomy" id="10020"/>
    <lineage>
        <taxon>Eukaryota</taxon>
        <taxon>Metazoa</taxon>
        <taxon>Chordata</taxon>
        <taxon>Craniata</taxon>
        <taxon>Vertebrata</taxon>
        <taxon>Euteleostomi</taxon>
        <taxon>Mammalia</taxon>
        <taxon>Eutheria</taxon>
        <taxon>Euarchontoglires</taxon>
        <taxon>Glires</taxon>
        <taxon>Rodentia</taxon>
        <taxon>Castorimorpha</taxon>
        <taxon>Heteromyidae</taxon>
        <taxon>Dipodomyinae</taxon>
        <taxon>Dipodomys</taxon>
    </lineage>
</organism>
<evidence type="ECO:0000259" key="4">
    <source>
        <dbReference type="Pfam" id="PF00135"/>
    </source>
</evidence>
<dbReference type="SUPFAM" id="SSF53474">
    <property type="entry name" value="alpha/beta-Hydrolases"/>
    <property type="match status" value="1"/>
</dbReference>
<dbReference type="InParanoid" id="A0A1S3GUR0"/>
<name>A0A1S3GUR0_DIPOR</name>
<feature type="non-terminal residue" evidence="6">
    <location>
        <position position="132"/>
    </location>
</feature>
<dbReference type="Gene3D" id="3.40.50.1820">
    <property type="entry name" value="alpha/beta hydrolase"/>
    <property type="match status" value="1"/>
</dbReference>
<dbReference type="GeneID" id="106002168"/>
<proteinExistence type="inferred from homology"/>
<dbReference type="KEGG" id="dord:106002168"/>
<evidence type="ECO:0000313" key="6">
    <source>
        <dbReference type="RefSeq" id="XP_012892541.1"/>
    </source>
</evidence>
<dbReference type="RefSeq" id="XP_012892541.1">
    <property type="nucleotide sequence ID" value="XM_013037087.1"/>
</dbReference>
<protein>
    <recommendedName>
        <fullName evidence="3">Carboxylic ester hydrolase</fullName>
        <ecNumber evidence="3">3.1.1.-</ecNumber>
    </recommendedName>
</protein>
<dbReference type="Proteomes" id="UP000081671">
    <property type="component" value="Unplaced"/>
</dbReference>
<sequence>TGDEHSRGNWGHLDQVAALHWVQDNIANFGGNPGSVTIFGESSGGESVSVLVLSPLAKNLFHKAIAESGVALMSALVKTKNIRPIAEKVAILAGCKTTTSATMVHCLRQKTEEELLEVTLKLVSASFLGSTP</sequence>
<dbReference type="PROSITE" id="PS00122">
    <property type="entry name" value="CARBOXYLESTERASE_B_1"/>
    <property type="match status" value="1"/>
</dbReference>
<keyword evidence="5" id="KW-1185">Reference proteome</keyword>
<dbReference type="InterPro" id="IPR019826">
    <property type="entry name" value="Carboxylesterase_B_AS"/>
</dbReference>
<dbReference type="OrthoDB" id="3200163at2759"/>
<dbReference type="Pfam" id="PF00135">
    <property type="entry name" value="COesterase"/>
    <property type="match status" value="1"/>
</dbReference>
<keyword evidence="2 3" id="KW-0378">Hydrolase</keyword>
<dbReference type="InterPro" id="IPR029058">
    <property type="entry name" value="AB_hydrolase_fold"/>
</dbReference>
<evidence type="ECO:0000256" key="3">
    <source>
        <dbReference type="RuleBase" id="RU361235"/>
    </source>
</evidence>
<comment type="similarity">
    <text evidence="1 3">Belongs to the type-B carboxylesterase/lipase family.</text>
</comment>
<dbReference type="EC" id="3.1.1.-" evidence="3"/>
<evidence type="ECO:0000256" key="2">
    <source>
        <dbReference type="ARBA" id="ARBA00022801"/>
    </source>
</evidence>
<evidence type="ECO:0000256" key="1">
    <source>
        <dbReference type="ARBA" id="ARBA00005964"/>
    </source>
</evidence>
<dbReference type="InterPro" id="IPR002018">
    <property type="entry name" value="CarbesteraseB"/>
</dbReference>
<feature type="domain" description="Carboxylesterase type B" evidence="4">
    <location>
        <begin position="1"/>
        <end position="121"/>
    </location>
</feature>
<dbReference type="AlphaFoldDB" id="A0A1S3GUR0"/>
<accession>A0A1S3GUR0</accession>
<dbReference type="GO" id="GO:0016787">
    <property type="term" value="F:hydrolase activity"/>
    <property type="evidence" value="ECO:0007669"/>
    <property type="project" value="UniProtKB-KW"/>
</dbReference>
<gene>
    <name evidence="6" type="primary">LOC106002168</name>
</gene>
<dbReference type="PANTHER" id="PTHR11559">
    <property type="entry name" value="CARBOXYLESTERASE"/>
    <property type="match status" value="1"/>
</dbReference>
<dbReference type="InterPro" id="IPR050309">
    <property type="entry name" value="Type-B_Carboxylest/Lipase"/>
</dbReference>
<evidence type="ECO:0000313" key="5">
    <source>
        <dbReference type="Proteomes" id="UP000081671"/>
    </source>
</evidence>